<gene>
    <name evidence="1" type="ORF">BpHYR1_040454</name>
</gene>
<reference evidence="1 2" key="1">
    <citation type="journal article" date="2018" name="Sci. Rep.">
        <title>Genomic signatures of local adaptation to the degree of environmental predictability in rotifers.</title>
        <authorList>
            <person name="Franch-Gras L."/>
            <person name="Hahn C."/>
            <person name="Garcia-Roger E.M."/>
            <person name="Carmona M.J."/>
            <person name="Serra M."/>
            <person name="Gomez A."/>
        </authorList>
    </citation>
    <scope>NUCLEOTIDE SEQUENCE [LARGE SCALE GENOMIC DNA]</scope>
    <source>
        <strain evidence="1">HYR1</strain>
    </source>
</reference>
<dbReference type="AlphaFoldDB" id="A0A3M7S864"/>
<proteinExistence type="predicted"/>
<evidence type="ECO:0000313" key="1">
    <source>
        <dbReference type="EMBL" id="RNA32013.1"/>
    </source>
</evidence>
<sequence>MWRLKTYGSKCSHNIYQKNHKIRSNIDYGSILFAHISEYCKQRLQGIQYSCLRLILKKLFAYSSSLMHEELKIKTLVQSRLNFSLVELVRLKWEE</sequence>
<evidence type="ECO:0000313" key="2">
    <source>
        <dbReference type="Proteomes" id="UP000276133"/>
    </source>
</evidence>
<dbReference type="EMBL" id="REGN01001867">
    <property type="protein sequence ID" value="RNA32013.1"/>
    <property type="molecule type" value="Genomic_DNA"/>
</dbReference>
<comment type="caution">
    <text evidence="1">The sequence shown here is derived from an EMBL/GenBank/DDBJ whole genome shotgun (WGS) entry which is preliminary data.</text>
</comment>
<keyword evidence="2" id="KW-1185">Reference proteome</keyword>
<protein>
    <submittedName>
        <fullName evidence="1">Uncharacterized protein</fullName>
    </submittedName>
</protein>
<organism evidence="1 2">
    <name type="scientific">Brachionus plicatilis</name>
    <name type="common">Marine rotifer</name>
    <name type="synonym">Brachionus muelleri</name>
    <dbReference type="NCBI Taxonomy" id="10195"/>
    <lineage>
        <taxon>Eukaryota</taxon>
        <taxon>Metazoa</taxon>
        <taxon>Spiralia</taxon>
        <taxon>Gnathifera</taxon>
        <taxon>Rotifera</taxon>
        <taxon>Eurotatoria</taxon>
        <taxon>Monogononta</taxon>
        <taxon>Pseudotrocha</taxon>
        <taxon>Ploima</taxon>
        <taxon>Brachionidae</taxon>
        <taxon>Brachionus</taxon>
    </lineage>
</organism>
<accession>A0A3M7S864</accession>
<name>A0A3M7S864_BRAPC</name>
<dbReference type="Proteomes" id="UP000276133">
    <property type="component" value="Unassembled WGS sequence"/>
</dbReference>